<dbReference type="Proteomes" id="UP000199577">
    <property type="component" value="Unassembled WGS sequence"/>
</dbReference>
<dbReference type="GO" id="GO:0005737">
    <property type="term" value="C:cytoplasm"/>
    <property type="evidence" value="ECO:0007669"/>
    <property type="project" value="TreeGrafter"/>
</dbReference>
<feature type="binding site" evidence="11">
    <location>
        <begin position="141"/>
        <end position="142"/>
    </location>
    <ligand>
        <name>beta-D-galactose</name>
        <dbReference type="ChEBI" id="CHEBI:27667"/>
    </ligand>
</feature>
<dbReference type="InterPro" id="IPR011013">
    <property type="entry name" value="Gal_mutarotase_sf_dom"/>
</dbReference>
<comment type="catalytic activity">
    <reaction evidence="8">
        <text>alpha-D-glucose = beta-D-glucose</text>
        <dbReference type="Rhea" id="RHEA:10264"/>
        <dbReference type="ChEBI" id="CHEBI:15903"/>
        <dbReference type="ChEBI" id="CHEBI:17925"/>
        <dbReference type="EC" id="5.1.3.3"/>
    </reaction>
</comment>
<accession>A0A1I1EKS1</accession>
<evidence type="ECO:0000256" key="8">
    <source>
        <dbReference type="PIRNR" id="PIRNR005096"/>
    </source>
</evidence>
<evidence type="ECO:0000256" key="10">
    <source>
        <dbReference type="PIRSR" id="PIRSR005096-2"/>
    </source>
</evidence>
<dbReference type="NCBIfam" id="NF008277">
    <property type="entry name" value="PRK11055.1"/>
    <property type="match status" value="1"/>
</dbReference>
<evidence type="ECO:0000256" key="9">
    <source>
        <dbReference type="PIRSR" id="PIRSR005096-1"/>
    </source>
</evidence>
<dbReference type="InterPro" id="IPR014718">
    <property type="entry name" value="GH-type_carb-bd"/>
</dbReference>
<dbReference type="GO" id="GO:0033499">
    <property type="term" value="P:galactose catabolic process via UDP-galactose, Leloir pathway"/>
    <property type="evidence" value="ECO:0007669"/>
    <property type="project" value="TreeGrafter"/>
</dbReference>
<sequence length="413" mass="45388">MLILHLDKSGRGPIIYLYLRCSWRNLKIMIKTIINTAVVGAISMLLFAACGQRNTTTAFTKSGLDRRNFQRVIDGDSTDLFVLTNAAGMEVCITNYGGRIVSMMVPDAEGEFRDVVLGFDNIDEYTSRPSSFGATIGRFANRIKHGRFVLGSDTVRLDVNSGIHTIHGGSEGWQYQVFDAVQPDDSTLVLAYLSPDGEGGFPGEVNVEVTLSLGHRNELAIDYRASTTKTTVMNMTNHSFFNLSGDAGNTILNDILFVNADGFTPLDSTLVPTGEITPVKGTPFDFTKPLAIGEGMARDTLHEQLRVAGGIDHNFVLNTRHDPLVPAARLYSPRSGIVMEVYTTEPGLQVYTGNMLDGSRIGKRQQPYDKQVAVCLEAQHFPDSPNNPQFPSTVIEPGTPYRSSCTYRFLTER</sequence>
<dbReference type="CDD" id="cd09019">
    <property type="entry name" value="galactose_mutarotase_like"/>
    <property type="match status" value="1"/>
</dbReference>
<evidence type="ECO:0000256" key="5">
    <source>
        <dbReference type="ARBA" id="ARBA00022837"/>
    </source>
</evidence>
<organism evidence="12 13">
    <name type="scientific">Parapedobacter composti</name>
    <dbReference type="NCBI Taxonomy" id="623281"/>
    <lineage>
        <taxon>Bacteria</taxon>
        <taxon>Pseudomonadati</taxon>
        <taxon>Bacteroidota</taxon>
        <taxon>Sphingobacteriia</taxon>
        <taxon>Sphingobacteriales</taxon>
        <taxon>Sphingobacteriaceae</taxon>
        <taxon>Parapedobacter</taxon>
    </lineage>
</organism>
<evidence type="ECO:0000256" key="2">
    <source>
        <dbReference type="ARBA" id="ARBA00005028"/>
    </source>
</evidence>
<dbReference type="PIRSF" id="PIRSF005096">
    <property type="entry name" value="GALM"/>
    <property type="match status" value="1"/>
</dbReference>
<evidence type="ECO:0000256" key="3">
    <source>
        <dbReference type="ARBA" id="ARBA00006206"/>
    </source>
</evidence>
<dbReference type="GO" id="GO:0004034">
    <property type="term" value="F:aldose 1-epimerase activity"/>
    <property type="evidence" value="ECO:0007669"/>
    <property type="project" value="UniProtKB-EC"/>
</dbReference>
<evidence type="ECO:0000256" key="1">
    <source>
        <dbReference type="ARBA" id="ARBA00001913"/>
    </source>
</evidence>
<dbReference type="Gene3D" id="2.70.98.10">
    <property type="match status" value="1"/>
</dbReference>
<evidence type="ECO:0000256" key="11">
    <source>
        <dbReference type="PIRSR" id="PIRSR005096-3"/>
    </source>
</evidence>
<reference evidence="12 13" key="1">
    <citation type="submission" date="2016-10" db="EMBL/GenBank/DDBJ databases">
        <authorList>
            <person name="de Groot N.N."/>
        </authorList>
    </citation>
    <scope>NUCLEOTIDE SEQUENCE [LARGE SCALE GENOMIC DNA]</scope>
    <source>
        <strain evidence="12 13">DSM 22900</strain>
    </source>
</reference>
<keyword evidence="7 8" id="KW-0119">Carbohydrate metabolism</keyword>
<dbReference type="UniPathway" id="UPA00242"/>
<name>A0A1I1EKS1_9SPHI</name>
<protein>
    <recommendedName>
        <fullName evidence="8">Aldose 1-epimerase</fullName>
        <ecNumber evidence="8">5.1.3.3</ecNumber>
    </recommendedName>
</protein>
<dbReference type="GO" id="GO:0030246">
    <property type="term" value="F:carbohydrate binding"/>
    <property type="evidence" value="ECO:0007669"/>
    <property type="project" value="InterPro"/>
</dbReference>
<dbReference type="PANTHER" id="PTHR10091">
    <property type="entry name" value="ALDOSE-1-EPIMERASE"/>
    <property type="match status" value="1"/>
</dbReference>
<keyword evidence="5" id="KW-0106">Calcium</keyword>
<comment type="similarity">
    <text evidence="3 8">Belongs to the aldose epimerase family.</text>
</comment>
<dbReference type="GO" id="GO:0006006">
    <property type="term" value="P:glucose metabolic process"/>
    <property type="evidence" value="ECO:0007669"/>
    <property type="project" value="TreeGrafter"/>
</dbReference>
<dbReference type="InterPro" id="IPR015443">
    <property type="entry name" value="Aldose_1-epimerase"/>
</dbReference>
<dbReference type="STRING" id="623281.SAMN05421747_101560"/>
<keyword evidence="6 8" id="KW-0413">Isomerase</keyword>
<dbReference type="EMBL" id="FOLL01000001">
    <property type="protein sequence ID" value="SFB86068.1"/>
    <property type="molecule type" value="Genomic_DNA"/>
</dbReference>
<comment type="subunit">
    <text evidence="4">Monomer.</text>
</comment>
<feature type="binding site" evidence="10">
    <location>
        <position position="312"/>
    </location>
    <ligand>
        <name>beta-D-galactose</name>
        <dbReference type="ChEBI" id="CHEBI:27667"/>
    </ligand>
</feature>
<feature type="active site" description="Proton donor" evidence="9">
    <location>
        <position position="238"/>
    </location>
</feature>
<dbReference type="AlphaFoldDB" id="A0A1I1EKS1"/>
<evidence type="ECO:0000256" key="6">
    <source>
        <dbReference type="ARBA" id="ARBA00023235"/>
    </source>
</evidence>
<comment type="cofactor">
    <cofactor evidence="1">
        <name>Ca(2+)</name>
        <dbReference type="ChEBI" id="CHEBI:29108"/>
    </cofactor>
</comment>
<proteinExistence type="inferred from homology"/>
<dbReference type="EC" id="5.1.3.3" evidence="8"/>
<dbReference type="PANTHER" id="PTHR10091:SF0">
    <property type="entry name" value="GALACTOSE MUTAROTASE"/>
    <property type="match status" value="1"/>
</dbReference>
<gene>
    <name evidence="12" type="ORF">SAMN05421747_101560</name>
</gene>
<dbReference type="InterPro" id="IPR008183">
    <property type="entry name" value="Aldose_1/G6P_1-epimerase"/>
</dbReference>
<dbReference type="InterPro" id="IPR047215">
    <property type="entry name" value="Galactose_mutarotase-like"/>
</dbReference>
<dbReference type="Pfam" id="PF01263">
    <property type="entry name" value="Aldose_epim"/>
    <property type="match status" value="1"/>
</dbReference>
<keyword evidence="13" id="KW-1185">Reference proteome</keyword>
<evidence type="ECO:0000313" key="13">
    <source>
        <dbReference type="Proteomes" id="UP000199577"/>
    </source>
</evidence>
<evidence type="ECO:0000313" key="12">
    <source>
        <dbReference type="EMBL" id="SFB86068.1"/>
    </source>
</evidence>
<evidence type="ECO:0000256" key="7">
    <source>
        <dbReference type="ARBA" id="ARBA00023277"/>
    </source>
</evidence>
<comment type="pathway">
    <text evidence="2 8">Carbohydrate metabolism; hexose metabolism.</text>
</comment>
<feature type="active site" description="Proton acceptor" evidence="9">
    <location>
        <position position="377"/>
    </location>
</feature>
<dbReference type="SUPFAM" id="SSF74650">
    <property type="entry name" value="Galactose mutarotase-like"/>
    <property type="match status" value="1"/>
</dbReference>
<evidence type="ECO:0000256" key="4">
    <source>
        <dbReference type="ARBA" id="ARBA00011245"/>
    </source>
</evidence>